<comment type="caution">
    <text evidence="4">The sequence shown here is derived from an EMBL/GenBank/DDBJ whole genome shotgun (WGS) entry which is preliminary data.</text>
</comment>
<dbReference type="EMBL" id="BAVS01000009">
    <property type="protein sequence ID" value="GAE93111.1"/>
    <property type="molecule type" value="Genomic_DNA"/>
</dbReference>
<evidence type="ECO:0000313" key="4">
    <source>
        <dbReference type="EMBL" id="GAE93111.1"/>
    </source>
</evidence>
<sequence>MNRSYKTVTEVTDWGGPYVTKLILPLPESVESEILAEDTFNVYVERRNKINGDVLELRKDFTSEEKYLSKGYCKVIKTYASDEKGNIKVEGKYATLELECEPIYRINSEIALLKSHNEYVYCNFYITQIKEIKTKDKILGLVYDQLISNNMDQIKGWTNSEPTNMETSLRYGYYKPIQNKGEHPLIIWLHGAGEGGYDTTIAYTGNNVVNLSSDKIQQLFNGAYVLAPQVPTMWMDDGTGKYTMSGKSKYVKALKLLIDEFIDVHSNIDENRMYIGGCSNGGFMTMRMIIDYPGFFTAAFPVCEALQDDLITDEQITDIKNTPIWFTHTKNDTIVDPNTTVIPTYKRLLKAGASDVHFTFFDKIVDNTGTFTDEGDKPFEFFGHASWIYMLKDKCTFDYDDSPVNINGKNVSLLQWLALQNK</sequence>
<protein>
    <recommendedName>
        <fullName evidence="6">Peptidase</fullName>
    </recommendedName>
</protein>
<reference evidence="4 5" key="1">
    <citation type="journal article" date="2014" name="Genome Announc.">
        <title>Draft Genome Sequence of the Boron-Tolerant and Moderately Halotolerant Bacterium Gracilibacillus boraciitolerans JCM 21714T.</title>
        <authorList>
            <person name="Ahmed I."/>
            <person name="Oshima K."/>
            <person name="Suda W."/>
            <person name="Kitamura K."/>
            <person name="Iida T."/>
            <person name="Ohmori Y."/>
            <person name="Fujiwara T."/>
            <person name="Hattori M."/>
            <person name="Ohkuma M."/>
        </authorList>
    </citation>
    <scope>NUCLEOTIDE SEQUENCE [LARGE SCALE GENOMIC DNA]</scope>
    <source>
        <strain evidence="4 5">JCM 21714</strain>
    </source>
</reference>
<dbReference type="RefSeq" id="WP_052000468.1">
    <property type="nucleotide sequence ID" value="NZ_BAVS01000009.1"/>
</dbReference>
<dbReference type="STRING" id="1298598.JCM21714_2149"/>
<keyword evidence="5" id="KW-1185">Reference proteome</keyword>
<dbReference type="GO" id="GO:0016787">
    <property type="term" value="F:hydrolase activity"/>
    <property type="evidence" value="ECO:0007669"/>
    <property type="project" value="InterPro"/>
</dbReference>
<dbReference type="Pfam" id="PF02230">
    <property type="entry name" value="Abhydrolase_2"/>
    <property type="match status" value="1"/>
</dbReference>
<evidence type="ECO:0000259" key="3">
    <source>
        <dbReference type="Pfam" id="PF18435"/>
    </source>
</evidence>
<dbReference type="InterPro" id="IPR003140">
    <property type="entry name" value="PLipase/COase/thioEstase"/>
</dbReference>
<evidence type="ECO:0000313" key="5">
    <source>
        <dbReference type="Proteomes" id="UP000019102"/>
    </source>
</evidence>
<dbReference type="InterPro" id="IPR029058">
    <property type="entry name" value="AB_hydrolase_fold"/>
</dbReference>
<dbReference type="SUPFAM" id="SSF53474">
    <property type="entry name" value="alpha/beta-Hydrolases"/>
    <property type="match status" value="1"/>
</dbReference>
<gene>
    <name evidence="4" type="ORF">JCM21714_2149</name>
</gene>
<proteinExistence type="predicted"/>
<feature type="domain" description="Esterase Ig-like N-terminal" evidence="3">
    <location>
        <begin position="4"/>
        <end position="136"/>
    </location>
</feature>
<name>W4VIY5_9BACI</name>
<dbReference type="InterPro" id="IPR041172">
    <property type="entry name" value="EstA_Ig-like_N"/>
</dbReference>
<dbReference type="Pfam" id="PF18435">
    <property type="entry name" value="EstA_Ig_like"/>
    <property type="match status" value="1"/>
</dbReference>
<dbReference type="OrthoDB" id="9764953at2"/>
<keyword evidence="1" id="KW-0732">Signal</keyword>
<dbReference type="Gene3D" id="2.60.40.2180">
    <property type="match status" value="1"/>
</dbReference>
<accession>W4VIY5</accession>
<organism evidence="4 5">
    <name type="scientific">Gracilibacillus boraciitolerans JCM 21714</name>
    <dbReference type="NCBI Taxonomy" id="1298598"/>
    <lineage>
        <taxon>Bacteria</taxon>
        <taxon>Bacillati</taxon>
        <taxon>Bacillota</taxon>
        <taxon>Bacilli</taxon>
        <taxon>Bacillales</taxon>
        <taxon>Bacillaceae</taxon>
        <taxon>Gracilibacillus</taxon>
    </lineage>
</organism>
<evidence type="ECO:0000259" key="2">
    <source>
        <dbReference type="Pfam" id="PF02230"/>
    </source>
</evidence>
<evidence type="ECO:0000256" key="1">
    <source>
        <dbReference type="ARBA" id="ARBA00022729"/>
    </source>
</evidence>
<dbReference type="Gene3D" id="3.40.50.1820">
    <property type="entry name" value="alpha/beta hydrolase"/>
    <property type="match status" value="1"/>
</dbReference>
<dbReference type="eggNOG" id="COG4099">
    <property type="taxonomic scope" value="Bacteria"/>
</dbReference>
<dbReference type="InterPro" id="IPR050955">
    <property type="entry name" value="Plant_Biomass_Hydrol_Est"/>
</dbReference>
<dbReference type="Proteomes" id="UP000019102">
    <property type="component" value="Unassembled WGS sequence"/>
</dbReference>
<dbReference type="PANTHER" id="PTHR43037">
    <property type="entry name" value="UNNAMED PRODUCT-RELATED"/>
    <property type="match status" value="1"/>
</dbReference>
<feature type="domain" description="Phospholipase/carboxylesterase/thioesterase" evidence="2">
    <location>
        <begin position="180"/>
        <end position="353"/>
    </location>
</feature>
<dbReference type="AlphaFoldDB" id="W4VIY5"/>
<evidence type="ECO:0008006" key="6">
    <source>
        <dbReference type="Google" id="ProtNLM"/>
    </source>
</evidence>
<dbReference type="PANTHER" id="PTHR43037:SF1">
    <property type="entry name" value="BLL1128 PROTEIN"/>
    <property type="match status" value="1"/>
</dbReference>